<protein>
    <recommendedName>
        <fullName evidence="8">Splicing factor YJU2</fullName>
    </recommendedName>
</protein>
<dbReference type="InterPro" id="IPR007590">
    <property type="entry name" value="Saf4/Yju2"/>
</dbReference>
<evidence type="ECO:0000256" key="7">
    <source>
        <dbReference type="ARBA" id="ARBA00023242"/>
    </source>
</evidence>
<keyword evidence="3 8" id="KW-0479">Metal-binding</keyword>
<evidence type="ECO:0000256" key="3">
    <source>
        <dbReference type="ARBA" id="ARBA00022723"/>
    </source>
</evidence>
<keyword evidence="4 8" id="KW-0747">Spliceosome</keyword>
<dbReference type="Pfam" id="PF04502">
    <property type="entry name" value="Saf4_Yju2"/>
    <property type="match status" value="1"/>
</dbReference>
<feature type="binding site" evidence="8">
    <location>
        <position position="80"/>
    </location>
    <ligand>
        <name>Zn(2+)</name>
        <dbReference type="ChEBI" id="CHEBI:29105"/>
    </ligand>
</feature>
<evidence type="ECO:0000256" key="4">
    <source>
        <dbReference type="ARBA" id="ARBA00022728"/>
    </source>
</evidence>
<evidence type="ECO:0000256" key="6">
    <source>
        <dbReference type="ARBA" id="ARBA00023187"/>
    </source>
</evidence>
<comment type="subunit">
    <text evidence="8">Component of the spliceosome. Present in the activated B complex, the catalytically activated B* complex which catalyzes the branching, the catalytic step 1 C complex catalyzing the exon ligation, and the postcatalytic P complex containing the ligated exons (mRNA) and the excised lariat intron.</text>
</comment>
<reference evidence="10 11" key="1">
    <citation type="submission" date="2023-09" db="EMBL/GenBank/DDBJ databases">
        <title>Nesidiocoris tenuis whole genome shotgun sequence.</title>
        <authorList>
            <person name="Shibata T."/>
            <person name="Shimoda M."/>
            <person name="Kobayashi T."/>
            <person name="Uehara T."/>
        </authorList>
    </citation>
    <scope>NUCLEOTIDE SEQUENCE [LARGE SCALE GENOMIC DNA]</scope>
    <source>
        <strain evidence="10 11">Japan</strain>
    </source>
</reference>
<name>A0ABN7B4P5_9HEMI</name>
<comment type="subcellular location">
    <subcellularLocation>
        <location evidence="1 8">Nucleus</location>
    </subcellularLocation>
</comment>
<keyword evidence="5 8" id="KW-0862">Zinc</keyword>
<organism evidence="10 11">
    <name type="scientific">Nesidiocoris tenuis</name>
    <dbReference type="NCBI Taxonomy" id="355587"/>
    <lineage>
        <taxon>Eukaryota</taxon>
        <taxon>Metazoa</taxon>
        <taxon>Ecdysozoa</taxon>
        <taxon>Arthropoda</taxon>
        <taxon>Hexapoda</taxon>
        <taxon>Insecta</taxon>
        <taxon>Pterygota</taxon>
        <taxon>Neoptera</taxon>
        <taxon>Paraneoptera</taxon>
        <taxon>Hemiptera</taxon>
        <taxon>Heteroptera</taxon>
        <taxon>Panheteroptera</taxon>
        <taxon>Cimicomorpha</taxon>
        <taxon>Miridae</taxon>
        <taxon>Dicyphina</taxon>
        <taxon>Nesidiocoris</taxon>
    </lineage>
</organism>
<feature type="region of interest" description="Disordered" evidence="9">
    <location>
        <begin position="211"/>
        <end position="271"/>
    </location>
</feature>
<feature type="binding site" evidence="8">
    <location>
        <position position="83"/>
    </location>
    <ligand>
        <name>Zn(2+)</name>
        <dbReference type="ChEBI" id="CHEBI:29105"/>
    </ligand>
</feature>
<comment type="function">
    <text evidence="8">Part of the spliceosome which catalyzes two sequential transesterification reactions, first the excision of the non-coding intron from pre-mRNA and then the ligation of the coding exons to form the mature mRNA. Plays a role in stabilizing the structure of the spliceosome catalytic core and docking of the branch helix into the active site, producing 5'-exon and lariat intron-3'-intermediates.</text>
</comment>
<feature type="compositionally biased region" description="Low complexity" evidence="9">
    <location>
        <begin position="325"/>
        <end position="337"/>
    </location>
</feature>
<feature type="region of interest" description="Disordered" evidence="9">
    <location>
        <begin position="115"/>
        <end position="141"/>
    </location>
</feature>
<evidence type="ECO:0000256" key="2">
    <source>
        <dbReference type="ARBA" id="ARBA00022664"/>
    </source>
</evidence>
<dbReference type="EMBL" id="AP028918">
    <property type="protein sequence ID" value="BES99369.1"/>
    <property type="molecule type" value="Genomic_DNA"/>
</dbReference>
<evidence type="ECO:0000313" key="10">
    <source>
        <dbReference type="EMBL" id="BES99369.1"/>
    </source>
</evidence>
<proteinExistence type="inferred from homology"/>
<dbReference type="PANTHER" id="PTHR12111">
    <property type="entry name" value="SPLICING FACTOR YJU2"/>
    <property type="match status" value="1"/>
</dbReference>
<feature type="compositionally biased region" description="Basic and acidic residues" evidence="9">
    <location>
        <begin position="308"/>
        <end position="320"/>
    </location>
</feature>
<dbReference type="Proteomes" id="UP001307889">
    <property type="component" value="Chromosome 10"/>
</dbReference>
<feature type="binding site" evidence="8">
    <location>
        <position position="46"/>
    </location>
    <ligand>
        <name>Zn(2+)</name>
        <dbReference type="ChEBI" id="CHEBI:29105"/>
    </ligand>
</feature>
<evidence type="ECO:0000313" key="11">
    <source>
        <dbReference type="Proteomes" id="UP001307889"/>
    </source>
</evidence>
<dbReference type="HAMAP" id="MF_03226">
    <property type="entry name" value="YJU2"/>
    <property type="match status" value="1"/>
</dbReference>
<keyword evidence="2" id="KW-0507">mRNA processing</keyword>
<keyword evidence="6" id="KW-0508">mRNA splicing</keyword>
<dbReference type="PANTHER" id="PTHR12111:SF1">
    <property type="entry name" value="SPLICING FACTOR YJU2"/>
    <property type="match status" value="1"/>
</dbReference>
<evidence type="ECO:0000256" key="9">
    <source>
        <dbReference type="SAM" id="MobiDB-lite"/>
    </source>
</evidence>
<evidence type="ECO:0000256" key="1">
    <source>
        <dbReference type="ARBA" id="ARBA00004123"/>
    </source>
</evidence>
<evidence type="ECO:0000256" key="8">
    <source>
        <dbReference type="HAMAP-Rule" id="MF_03226"/>
    </source>
</evidence>
<feature type="compositionally biased region" description="Polar residues" evidence="9">
    <location>
        <begin position="236"/>
        <end position="265"/>
    </location>
</feature>
<accession>A0ABN7B4P5</accession>
<keyword evidence="11" id="KW-1185">Reference proteome</keyword>
<gene>
    <name evidence="10" type="ORF">NTJ_12186</name>
</gene>
<feature type="region of interest" description="Disordered" evidence="9">
    <location>
        <begin position="294"/>
        <end position="343"/>
    </location>
</feature>
<comment type="similarity">
    <text evidence="8">Belongs to the CWC16 family. YJU2 subfamily.</text>
</comment>
<feature type="binding site" evidence="8">
    <location>
        <position position="43"/>
    </location>
    <ligand>
        <name>Zn(2+)</name>
        <dbReference type="ChEBI" id="CHEBI:29105"/>
    </ligand>
</feature>
<evidence type="ECO:0000256" key="5">
    <source>
        <dbReference type="ARBA" id="ARBA00022833"/>
    </source>
</evidence>
<sequence>MSERKVLNKYYPPDFDPSKIPRMKCSKNRQFTVRLMAPFNMRCATCGEYIYKGKKFNAKKEDVEGEDYLGIRIFRFYIKCTRCLQEISFKTDPKNTDYEIEAGATRNFMALKLAEEQAEREEEERREEEASNPMKLLENRTQQSKNELDILESLEELKDLNKRQQNVDYDVLLSQFNTKEAQERIKKMQEEEDERFIKSVFSQKRLIEEQIIDDDKESRKKKKSKNSEGQSSSLEPSTSGQSAKTTDESNPTNVKQENRLMTTLPTKLITKPVDPMASKSVGMFKRPLGNLVRLKSADNCKNNNLTTPRDKNGESADVQEKAAPSASALSMLSSYSDSENESD</sequence>
<feature type="compositionally biased region" description="Acidic residues" evidence="9">
    <location>
        <begin position="116"/>
        <end position="126"/>
    </location>
</feature>
<dbReference type="InterPro" id="IPR043701">
    <property type="entry name" value="Yju2"/>
</dbReference>
<keyword evidence="7 8" id="KW-0539">Nucleus</keyword>